<proteinExistence type="predicted"/>
<evidence type="ECO:0000256" key="2">
    <source>
        <dbReference type="ARBA" id="ARBA00022771"/>
    </source>
</evidence>
<dbReference type="InParanoid" id="D8R582"/>
<dbReference type="SUPFAM" id="SSF90209">
    <property type="entry name" value="Ran binding protein zinc finger-like"/>
    <property type="match status" value="4"/>
</dbReference>
<accession>D8R582</accession>
<feature type="domain" description="RanBP2-type" evidence="5">
    <location>
        <begin position="8"/>
        <end position="37"/>
    </location>
</feature>
<dbReference type="FunCoup" id="D8R582">
    <property type="interactions" value="406"/>
</dbReference>
<dbReference type="KEGG" id="smo:SELMODRAFT_270595"/>
<evidence type="ECO:0000256" key="1">
    <source>
        <dbReference type="ARBA" id="ARBA00022723"/>
    </source>
</evidence>
<sequence>MTRSSGAREGDWKCSGCSNRNYAFRSLCNRCKQPRILVDTDTPPDSKWLPRIGDWICAGCSNNNYASRDKCNKCGKPRDVAALPLSVAAAAGSGAAVSAPLANGAALGLNMGIMPAPISLGTWNMNAAALARSVRLSDNTLGGVGGGGGGGGNWRIGDWTCTCGYVNYASRTTCKQCHSLPAIALPQQNLGTVGYQVSGVKRQASDELSNDWVTKRPHVDLLHQAYMASFTSCGGWNDRSGLVLGGLNLIPNLGLPNPAAAAALQNPPNVGKGAKHWRAGDWICTNCDNHNYASRECCNRCGRDKDAGRPMKAM</sequence>
<dbReference type="OrthoDB" id="1878647at2759"/>
<dbReference type="STRING" id="88036.D8R582"/>
<evidence type="ECO:0000256" key="3">
    <source>
        <dbReference type="ARBA" id="ARBA00022833"/>
    </source>
</evidence>
<dbReference type="EMBL" id="GL377572">
    <property type="protein sequence ID" value="EFJ32442.1"/>
    <property type="molecule type" value="Genomic_DNA"/>
</dbReference>
<dbReference type="GO" id="GO:0005737">
    <property type="term" value="C:cytoplasm"/>
    <property type="evidence" value="ECO:0000318"/>
    <property type="project" value="GO_Central"/>
</dbReference>
<evidence type="ECO:0000259" key="5">
    <source>
        <dbReference type="PROSITE" id="PS50199"/>
    </source>
</evidence>
<feature type="domain" description="RanBP2-type" evidence="5">
    <location>
        <begin position="51"/>
        <end position="80"/>
    </location>
</feature>
<dbReference type="Gramene" id="EFJ32442">
    <property type="protein sequence ID" value="EFJ32442"/>
    <property type="gene ID" value="SELMODRAFT_270595"/>
</dbReference>
<dbReference type="PROSITE" id="PS01358">
    <property type="entry name" value="ZF_RANBP2_1"/>
    <property type="match status" value="3"/>
</dbReference>
<dbReference type="Proteomes" id="UP000001514">
    <property type="component" value="Unassembled WGS sequence"/>
</dbReference>
<dbReference type="HOGENOM" id="CLU_077018_0_0_1"/>
<dbReference type="Gene3D" id="4.10.1060.10">
    <property type="entry name" value="Zinc finger, RanBP2-type"/>
    <property type="match status" value="4"/>
</dbReference>
<dbReference type="PANTHER" id="PTHR23111:SF71">
    <property type="entry name" value="RANBP2-TYPE DOMAIN-CONTAINING PROTEIN"/>
    <property type="match status" value="1"/>
</dbReference>
<evidence type="ECO:0000256" key="4">
    <source>
        <dbReference type="PROSITE-ProRule" id="PRU00322"/>
    </source>
</evidence>
<dbReference type="SMART" id="SM00547">
    <property type="entry name" value="ZnF_RBZ"/>
    <property type="match status" value="4"/>
</dbReference>
<evidence type="ECO:0000313" key="6">
    <source>
        <dbReference type="EMBL" id="EFJ32442.1"/>
    </source>
</evidence>
<dbReference type="InterPro" id="IPR001876">
    <property type="entry name" value="Znf_RanBP2"/>
</dbReference>
<evidence type="ECO:0000313" key="7">
    <source>
        <dbReference type="Proteomes" id="UP000001514"/>
    </source>
</evidence>
<dbReference type="Pfam" id="PF00641">
    <property type="entry name" value="Zn_ribbon_RanBP"/>
    <property type="match status" value="4"/>
</dbReference>
<protein>
    <recommendedName>
        <fullName evidence="5">RanBP2-type domain-containing protein</fullName>
    </recommendedName>
</protein>
<dbReference type="InterPro" id="IPR036443">
    <property type="entry name" value="Znf_RanBP2_sf"/>
</dbReference>
<gene>
    <name evidence="6" type="ORF">SELMODRAFT_270595</name>
</gene>
<dbReference type="FunFam" id="4.10.1060.10:FF:000013">
    <property type="entry name" value="Zinc finger, RanBP2-type protein"/>
    <property type="match status" value="1"/>
</dbReference>
<dbReference type="PANTHER" id="PTHR23111">
    <property type="entry name" value="ZINC FINGER PROTEIN"/>
    <property type="match status" value="1"/>
</dbReference>
<dbReference type="GO" id="GO:0008270">
    <property type="term" value="F:zinc ion binding"/>
    <property type="evidence" value="ECO:0007669"/>
    <property type="project" value="UniProtKB-KW"/>
</dbReference>
<keyword evidence="1" id="KW-0479">Metal-binding</keyword>
<dbReference type="GO" id="GO:0003729">
    <property type="term" value="F:mRNA binding"/>
    <property type="evidence" value="ECO:0000318"/>
    <property type="project" value="GO_Central"/>
</dbReference>
<keyword evidence="7" id="KW-1185">Reference proteome</keyword>
<keyword evidence="3" id="KW-0862">Zinc</keyword>
<dbReference type="PROSITE" id="PS50199">
    <property type="entry name" value="ZF_RANBP2_2"/>
    <property type="match status" value="3"/>
</dbReference>
<name>D8R582_SELML</name>
<keyword evidence="2 4" id="KW-0863">Zinc-finger</keyword>
<organism evidence="7">
    <name type="scientific">Selaginella moellendorffii</name>
    <name type="common">Spikemoss</name>
    <dbReference type="NCBI Taxonomy" id="88036"/>
    <lineage>
        <taxon>Eukaryota</taxon>
        <taxon>Viridiplantae</taxon>
        <taxon>Streptophyta</taxon>
        <taxon>Embryophyta</taxon>
        <taxon>Tracheophyta</taxon>
        <taxon>Lycopodiopsida</taxon>
        <taxon>Selaginellales</taxon>
        <taxon>Selaginellaceae</taxon>
        <taxon>Selaginella</taxon>
    </lineage>
</organism>
<reference evidence="6 7" key="1">
    <citation type="journal article" date="2011" name="Science">
        <title>The Selaginella genome identifies genetic changes associated with the evolution of vascular plants.</title>
        <authorList>
            <person name="Banks J.A."/>
            <person name="Nishiyama T."/>
            <person name="Hasebe M."/>
            <person name="Bowman J.L."/>
            <person name="Gribskov M."/>
            <person name="dePamphilis C."/>
            <person name="Albert V.A."/>
            <person name="Aono N."/>
            <person name="Aoyama T."/>
            <person name="Ambrose B.A."/>
            <person name="Ashton N.W."/>
            <person name="Axtell M.J."/>
            <person name="Barker E."/>
            <person name="Barker M.S."/>
            <person name="Bennetzen J.L."/>
            <person name="Bonawitz N.D."/>
            <person name="Chapple C."/>
            <person name="Cheng C."/>
            <person name="Correa L.G."/>
            <person name="Dacre M."/>
            <person name="DeBarry J."/>
            <person name="Dreyer I."/>
            <person name="Elias M."/>
            <person name="Engstrom E.M."/>
            <person name="Estelle M."/>
            <person name="Feng L."/>
            <person name="Finet C."/>
            <person name="Floyd S.K."/>
            <person name="Frommer W.B."/>
            <person name="Fujita T."/>
            <person name="Gramzow L."/>
            <person name="Gutensohn M."/>
            <person name="Harholt J."/>
            <person name="Hattori M."/>
            <person name="Heyl A."/>
            <person name="Hirai T."/>
            <person name="Hiwatashi Y."/>
            <person name="Ishikawa M."/>
            <person name="Iwata M."/>
            <person name="Karol K.G."/>
            <person name="Koehler B."/>
            <person name="Kolukisaoglu U."/>
            <person name="Kubo M."/>
            <person name="Kurata T."/>
            <person name="Lalonde S."/>
            <person name="Li K."/>
            <person name="Li Y."/>
            <person name="Litt A."/>
            <person name="Lyons E."/>
            <person name="Manning G."/>
            <person name="Maruyama T."/>
            <person name="Michael T.P."/>
            <person name="Mikami K."/>
            <person name="Miyazaki S."/>
            <person name="Morinaga S."/>
            <person name="Murata T."/>
            <person name="Mueller-Roeber B."/>
            <person name="Nelson D.R."/>
            <person name="Obara M."/>
            <person name="Oguri Y."/>
            <person name="Olmstead R.G."/>
            <person name="Onodera N."/>
            <person name="Petersen B.L."/>
            <person name="Pils B."/>
            <person name="Prigge M."/>
            <person name="Rensing S.A."/>
            <person name="Riano-Pachon D.M."/>
            <person name="Roberts A.W."/>
            <person name="Sato Y."/>
            <person name="Scheller H.V."/>
            <person name="Schulz B."/>
            <person name="Schulz C."/>
            <person name="Shakirov E.V."/>
            <person name="Shibagaki N."/>
            <person name="Shinohara N."/>
            <person name="Shippen D.E."/>
            <person name="Soerensen I."/>
            <person name="Sotooka R."/>
            <person name="Sugimoto N."/>
            <person name="Sugita M."/>
            <person name="Sumikawa N."/>
            <person name="Tanurdzic M."/>
            <person name="Theissen G."/>
            <person name="Ulvskov P."/>
            <person name="Wakazuki S."/>
            <person name="Weng J.K."/>
            <person name="Willats W.W."/>
            <person name="Wipf D."/>
            <person name="Wolf P.G."/>
            <person name="Yang L."/>
            <person name="Zimmer A.D."/>
            <person name="Zhu Q."/>
            <person name="Mitros T."/>
            <person name="Hellsten U."/>
            <person name="Loque D."/>
            <person name="Otillar R."/>
            <person name="Salamov A."/>
            <person name="Schmutz J."/>
            <person name="Shapiro H."/>
            <person name="Lindquist E."/>
            <person name="Lucas S."/>
            <person name="Rokhsar D."/>
            <person name="Grigoriev I.V."/>
        </authorList>
    </citation>
    <scope>NUCLEOTIDE SEQUENCE [LARGE SCALE GENOMIC DNA]</scope>
</reference>
<feature type="domain" description="RanBP2-type" evidence="5">
    <location>
        <begin position="278"/>
        <end position="307"/>
    </location>
</feature>
<dbReference type="eggNOG" id="KOG4198">
    <property type="taxonomic scope" value="Eukaryota"/>
</dbReference>
<dbReference type="AlphaFoldDB" id="D8R582"/>
<dbReference type="OMA" id="GWPFGGN"/>